<feature type="compositionally biased region" description="Acidic residues" evidence="1">
    <location>
        <begin position="876"/>
        <end position="887"/>
    </location>
</feature>
<gene>
    <name evidence="4" type="ORF">JFN88_15305</name>
</gene>
<keyword evidence="5" id="KW-1185">Reference proteome</keyword>
<proteinExistence type="predicted"/>
<dbReference type="Proteomes" id="UP000640274">
    <property type="component" value="Unassembled WGS sequence"/>
</dbReference>
<dbReference type="Pfam" id="PF00395">
    <property type="entry name" value="SLH"/>
    <property type="match status" value="3"/>
</dbReference>
<dbReference type="EMBL" id="JAELUP010000077">
    <property type="protein sequence ID" value="MBJ6362601.1"/>
    <property type="molecule type" value="Genomic_DNA"/>
</dbReference>
<comment type="caution">
    <text evidence="4">The sequence shown here is derived from an EMBL/GenBank/DDBJ whole genome shotgun (WGS) entry which is preliminary data.</text>
</comment>
<feature type="domain" description="SLH" evidence="3">
    <location>
        <begin position="2497"/>
        <end position="2556"/>
    </location>
</feature>
<name>A0A934J8F2_9BACL</name>
<dbReference type="PROSITE" id="PS51272">
    <property type="entry name" value="SLH"/>
    <property type="match status" value="3"/>
</dbReference>
<feature type="signal peptide" evidence="2">
    <location>
        <begin position="1"/>
        <end position="29"/>
    </location>
</feature>
<dbReference type="Pfam" id="PF09136">
    <property type="entry name" value="Glucodextran_B"/>
    <property type="match status" value="1"/>
</dbReference>
<evidence type="ECO:0000313" key="4">
    <source>
        <dbReference type="EMBL" id="MBJ6362601.1"/>
    </source>
</evidence>
<dbReference type="InterPro" id="IPR001119">
    <property type="entry name" value="SLH_dom"/>
</dbReference>
<accession>A0A934J8F2</accession>
<protein>
    <submittedName>
        <fullName evidence="4">S-layer homology domain-containing protein</fullName>
    </submittedName>
</protein>
<feature type="domain" description="SLH" evidence="3">
    <location>
        <begin position="2366"/>
        <end position="2425"/>
    </location>
</feature>
<evidence type="ECO:0000256" key="1">
    <source>
        <dbReference type="SAM" id="MobiDB-lite"/>
    </source>
</evidence>
<reference evidence="4" key="1">
    <citation type="submission" date="2020-12" db="EMBL/GenBank/DDBJ databases">
        <authorList>
            <person name="Huq M.A."/>
        </authorList>
    </citation>
    <scope>NUCLEOTIDE SEQUENCE</scope>
    <source>
        <strain evidence="4">MAHUQ-46</strain>
    </source>
</reference>
<evidence type="ECO:0000313" key="5">
    <source>
        <dbReference type="Proteomes" id="UP000640274"/>
    </source>
</evidence>
<sequence>MLLMRKTLVFMLALILLLPSNISGIQAIAAAATAPKVTVLQNDFIKVTVDNSTGRFGIRTVEGQPVRKKDQNVDMLFRGDDPETSFTTFKIDGTDYIFGNPYKFASGLFSEITAPKIVSNPNGTKQIETVWKIKGVEIKQILMLYSDSADKKNSGNVNVRYEVVNRSGARVQLGSRILLDTMVAGNDGPEFQIGTISTQPLMVERKLVHDPKKLGIPDEDAAFYKLPPYWVMRDNLDLADPLATNVIAYGFNNFAEGNINLVDEMIVGHWNGLANTKWDYKPNPNLDFTRDTNDYGTADSAVAFYWLPRALNDKAVQTFETVYGLGEIIEPNQVFSIRYIDPVQQLATLSDNSDYANEGVFDIIAEVENLASFNMEQSKINVELSLQNGLNFVKLDDQGRVVRDQNGKVATEAFRSKSLEFMKPATPEEAAQGIIPKYKPGDTVTVAFKVQAKGRPWPVTREYMLKVKSPETQAKLGQPNQNGIQDEDIKAQYESSKANFILLPAVGNAVPTYVYAMSPKELYSKDIKYITVNLSNIEAYHTGNETTPPNFDLYLQEKATGKRYKVSVKDSVILQPTDDGFSGDMRIAYRGGELVNAAGDVIQAGLGPELPLGEYQVQIDFKGDTGGDKEIAAMYDITTSQLFRVTDNPKSRIREAGLMALYKQTVDLKHVATGGAPGQELLDELNSLFPGEPFKQGADLYSSITAFKQTKTLFGIASKAADPKFKLDEFLDEDSLEEVPAYSYKLFSSEEEMEQFFDEESEEGAKREKLVVVRGMIREVGEGKDLQAVVDTRTEPAIINDAVAYKGKDMVFVRGKLDIFGVKSKVNGYDRMPFFDSLFVKGDGLLSVASSGFVFHRGEWTLDFYNGFNKTVGDSLVEDEEEEDEEKEKEKDNDGNEEDDSLNGSLKWAVGGLGDRINPLRQVMIEKVYFNKHSLFAAPSFSISGFGFSFNDFILREGGVSFGGSIKLKVVEGEVKNVVFNEKGFVGVDASMKFELDKDLGLLGSKKDKKDKKGKDDDGGGVSGELNVVHYVQPVKNIDNQYGIKFKADLKNTVEVQAELGFKKVADGRILPDVVAFGTTLGKPGVMIGGATYLTAIRGAIRELADTIAGGSDKDPFPLVVQAGVDLKFGISPANFFGKVDLTVKRTGFKVEGTMDFSLKPDPKKDDLLPMLSKALLEAQWMTPWFVRLAAEVDIGGWDVIIGKAGIFVGQNLEKNRIDFEGYIGAKVQIPGSVPIVGGMPLSSVFFGLNNDKVWGSVGVLFISLGITYYWGGGVEFGTSGENLPDGLIHLVIDDPEKGPRLLVIGQGVETVATSWIDAEQAAQGVVYRNIAEGVSVMENGAVNSGIGGIVTKNGGRVHEIPVAGVSGNAIIEMQYDQKNMPNFTLKDRDGKLYPIVFDNTNKNPQANAFTQEVLAADSPDGVDTRKAYIILPADRVKSGGTWTLTSLTPVETRLLNVPVAPGLKNVSLIKNSNDPNKFKAAWQVENAQPGDTVNLYLAEDAVTQEKTVLANGEEVLEPGEPGLLIGKDIPVDHLGGASGSITNGSTDIDVTRVSVLGGQEDIRGLLQQGSYYLRAELKSHAAFGTKTSPEKFEIIDPLAPQKVSDVVIEPAGNGLFALSFKPGARKPGQNSFEQSYMIEALQNKQGKLEKVESFGELLFTADELAPYWNSASGRYEGILIGGWTATSSSDKINTSSLEGTVLDLKDVKYTGLKTGQEYIAGVTSANKPPKEADQNENYHFAERSISSKEMLPVPKKPVLGIRSDSGTVTGSGAHTELLTGKTEQILKLTADQKDIEIEAFYAEESLGKTLLANSGNGSQGTLKLDQFKTDGPYAIELVARNKKTRDKSVTMLYLTVDTIAPVLYIDQPLTGERTANGKIKVSGTTSNDASLRVNGKPIQVGDDGKFDGEVELASAEPTAVLEFTAVDGAGNENQAAVQISNDRYEIPSALIIKELKDLQPGESQSIQAVLKFAIGKDAGGKPKFKEVAIPAGDKRLSYTVQRGGSVQVTSTGRMTGLVSGGSIIEATYKVSEDVALNAMTLAIVKGLDSITAASSAIANAPGKTRLTVSGTGDMDGQQLVYKVFAKGTNVALPAYLEDLSSWSLLPDSGEISASDGDSIVVAKRLTQSKQATAVSSKVTAKVWQAPGNNGGGGGGGFGGGGPVVNTGPAEVSVDGQQVKAERSGNEVRIHLKADQVTVKESSDLIISAKDTTAESYDLLVDKSIVEQLRNKKSKLRVELPEAALALDPDKLEGLTEDLHIKVGASSAVSISGLKKVADSLKASLLGGGQSTAITTNLPAASFLPYVNAQIAVPGNAKAGDISAIILRSESGSWTTVPWKLEQINGKTYAKIHLTGSGSIGFIGGSGKPFKDVTDDFWGQHSIKEAAAKLFVLGKSAERFEPNSRITRAEYPTILLRVGGWLNRPAAGSFTDVAGKDWFSRSVSIAADLGIVTGKENGAYEPNAILSRIEAMTMAGRMLGVLGLAEELTDQEAERILGEFKDGSAVPVWARKPVALTIKQGLIRGEGGNINPQGVLTRAQAAAIAIRLDQFITGQQ</sequence>
<organism evidence="4 5">
    <name type="scientific">Paenibacillus roseus</name>
    <dbReference type="NCBI Taxonomy" id="2798579"/>
    <lineage>
        <taxon>Bacteria</taxon>
        <taxon>Bacillati</taxon>
        <taxon>Bacillota</taxon>
        <taxon>Bacilli</taxon>
        <taxon>Bacillales</taxon>
        <taxon>Paenibacillaceae</taxon>
        <taxon>Paenibacillus</taxon>
    </lineage>
</organism>
<dbReference type="InterPro" id="IPR013783">
    <property type="entry name" value="Ig-like_fold"/>
</dbReference>
<evidence type="ECO:0000256" key="2">
    <source>
        <dbReference type="SAM" id="SignalP"/>
    </source>
</evidence>
<feature type="domain" description="SLH" evidence="3">
    <location>
        <begin position="2426"/>
        <end position="2489"/>
    </location>
</feature>
<dbReference type="Gene3D" id="2.60.40.10">
    <property type="entry name" value="Immunoglobulins"/>
    <property type="match status" value="1"/>
</dbReference>
<feature type="chain" id="PRO_5039588034" evidence="2">
    <location>
        <begin position="30"/>
        <end position="2556"/>
    </location>
</feature>
<feature type="region of interest" description="Disordered" evidence="1">
    <location>
        <begin position="876"/>
        <end position="904"/>
    </location>
</feature>
<keyword evidence="2" id="KW-0732">Signal</keyword>
<evidence type="ECO:0000259" key="3">
    <source>
        <dbReference type="PROSITE" id="PS51272"/>
    </source>
</evidence>